<dbReference type="AlphaFoldDB" id="A0ABD1EWI8"/>
<keyword evidence="5" id="KW-0479">Metal-binding</keyword>
<comment type="caution">
    <text evidence="11">The sequence shown here is derived from an EMBL/GenBank/DDBJ whole genome shotgun (WGS) entry which is preliminary data.</text>
</comment>
<evidence type="ECO:0000256" key="3">
    <source>
        <dbReference type="ARBA" id="ARBA00007357"/>
    </source>
</evidence>
<dbReference type="EMBL" id="JBDJPC010000004">
    <property type="protein sequence ID" value="KAL1505410.1"/>
    <property type="molecule type" value="Genomic_DNA"/>
</dbReference>
<keyword evidence="12" id="KW-1185">Reference proteome</keyword>
<evidence type="ECO:0000256" key="2">
    <source>
        <dbReference type="ARBA" id="ARBA00004401"/>
    </source>
</evidence>
<evidence type="ECO:0000256" key="7">
    <source>
        <dbReference type="ARBA" id="ARBA00022833"/>
    </source>
</evidence>
<dbReference type="PRINTS" id="PR00786">
    <property type="entry name" value="NEPRILYSIN"/>
</dbReference>
<gene>
    <name evidence="11" type="ORF">ABEB36_004982</name>
</gene>
<evidence type="ECO:0000256" key="8">
    <source>
        <dbReference type="ARBA" id="ARBA00023049"/>
    </source>
</evidence>
<dbReference type="CDD" id="cd08662">
    <property type="entry name" value="M13"/>
    <property type="match status" value="1"/>
</dbReference>
<protein>
    <recommendedName>
        <fullName evidence="13">Neprilysin</fullName>
    </recommendedName>
</protein>
<keyword evidence="7" id="KW-0862">Zinc</keyword>
<sequence>MVHLPIIPTFFNKSVDQKKIDFDWTKTEIFLKIVLAMDVFIGFNVEPNMYKRNENAIHLGVLVHICPLPAPFKDKTKHRRNKKKGDKHEELRMKIQSEMVKVVLKDILEDNNCSNVENSELQIAADLITNMTLFIDDLNENYTLLQESGYLVDEKFSFKEFETLMENNMEIPLEVNFWVNYITNIFRWHSNVTIDAQTDYLYIRETESEYLWQILNYIQQQPPIYIELYMWWSAVYAIISNTSWTITDILLKVALSYYESDPDIFVKSRSLDCCELVNQYMAWPVSYAIADKTFPNKTKPKVEKIIEEIKEVFVEYVKNLKWMDDITKQATLEKSKEMLSFVGYPDWLFKDGALDRKHSGLEINETTYLKNMVNIIMQYTEETLTSLRLENPRDWTTEPIIVNAFNSFSDNAINVPMAILNYPLYDLGLDVLNYGSIGTILGHELMHGFDNSGRKYDKFGNYIQFWSNQTINAFENMTECFIKQYDNYTIDGVNTHVKGKVTLSENLADNGGLNQAYTAYKKHISRYGDDLKLPGFEHYSSFQMFFIAYGSIWCESSSVKELTNQLEHDEHCPNSVRVIGTLQNSEEFAEVFHCSETSYMNTRKRCKIW</sequence>
<dbReference type="Proteomes" id="UP001566132">
    <property type="component" value="Unassembled WGS sequence"/>
</dbReference>
<evidence type="ECO:0000256" key="1">
    <source>
        <dbReference type="ARBA" id="ARBA00001947"/>
    </source>
</evidence>
<comment type="subcellular location">
    <subcellularLocation>
        <location evidence="2">Cell membrane</location>
        <topology evidence="2">Single-pass type II membrane protein</topology>
    </subcellularLocation>
</comment>
<name>A0ABD1EWI8_HYPHA</name>
<dbReference type="InterPro" id="IPR018497">
    <property type="entry name" value="Peptidase_M13_C"/>
</dbReference>
<evidence type="ECO:0000259" key="10">
    <source>
        <dbReference type="Pfam" id="PF05649"/>
    </source>
</evidence>
<dbReference type="GO" id="GO:0005886">
    <property type="term" value="C:plasma membrane"/>
    <property type="evidence" value="ECO:0007669"/>
    <property type="project" value="UniProtKB-SubCell"/>
</dbReference>
<dbReference type="GO" id="GO:0008237">
    <property type="term" value="F:metallopeptidase activity"/>
    <property type="evidence" value="ECO:0007669"/>
    <property type="project" value="UniProtKB-KW"/>
</dbReference>
<dbReference type="GO" id="GO:0046872">
    <property type="term" value="F:metal ion binding"/>
    <property type="evidence" value="ECO:0007669"/>
    <property type="project" value="UniProtKB-KW"/>
</dbReference>
<keyword evidence="6" id="KW-0378">Hydrolase</keyword>
<evidence type="ECO:0000256" key="5">
    <source>
        <dbReference type="ARBA" id="ARBA00022723"/>
    </source>
</evidence>
<evidence type="ECO:0000313" key="12">
    <source>
        <dbReference type="Proteomes" id="UP001566132"/>
    </source>
</evidence>
<dbReference type="Gene3D" id="1.10.1380.10">
    <property type="entry name" value="Neutral endopeptidase , domain2"/>
    <property type="match status" value="1"/>
</dbReference>
<accession>A0ABD1EWI8</accession>
<keyword evidence="8" id="KW-0482">Metalloprotease</keyword>
<reference evidence="11 12" key="1">
    <citation type="submission" date="2024-05" db="EMBL/GenBank/DDBJ databases">
        <title>Genetic variation in Jamaican populations of the coffee berry borer (Hypothenemus hampei).</title>
        <authorList>
            <person name="Errbii M."/>
            <person name="Myrie A."/>
        </authorList>
    </citation>
    <scope>NUCLEOTIDE SEQUENCE [LARGE SCALE GENOMIC DNA]</scope>
    <source>
        <strain evidence="11">JA-Hopewell-2020-01-JO</strain>
        <tissue evidence="11">Whole body</tissue>
    </source>
</reference>
<organism evidence="11 12">
    <name type="scientific">Hypothenemus hampei</name>
    <name type="common">Coffee berry borer</name>
    <dbReference type="NCBI Taxonomy" id="57062"/>
    <lineage>
        <taxon>Eukaryota</taxon>
        <taxon>Metazoa</taxon>
        <taxon>Ecdysozoa</taxon>
        <taxon>Arthropoda</taxon>
        <taxon>Hexapoda</taxon>
        <taxon>Insecta</taxon>
        <taxon>Pterygota</taxon>
        <taxon>Neoptera</taxon>
        <taxon>Endopterygota</taxon>
        <taxon>Coleoptera</taxon>
        <taxon>Polyphaga</taxon>
        <taxon>Cucujiformia</taxon>
        <taxon>Curculionidae</taxon>
        <taxon>Scolytinae</taxon>
        <taxon>Hypothenemus</taxon>
    </lineage>
</organism>
<evidence type="ECO:0008006" key="13">
    <source>
        <dbReference type="Google" id="ProtNLM"/>
    </source>
</evidence>
<evidence type="ECO:0000256" key="6">
    <source>
        <dbReference type="ARBA" id="ARBA00022801"/>
    </source>
</evidence>
<dbReference type="PANTHER" id="PTHR11733">
    <property type="entry name" value="ZINC METALLOPROTEASE FAMILY M13 NEPRILYSIN-RELATED"/>
    <property type="match status" value="1"/>
</dbReference>
<dbReference type="InterPro" id="IPR000718">
    <property type="entry name" value="Peptidase_M13"/>
</dbReference>
<evidence type="ECO:0000313" key="11">
    <source>
        <dbReference type="EMBL" id="KAL1505410.1"/>
    </source>
</evidence>
<feature type="domain" description="Peptidase M13 C-terminal" evidence="9">
    <location>
        <begin position="403"/>
        <end position="608"/>
    </location>
</feature>
<dbReference type="GO" id="GO:0006508">
    <property type="term" value="P:proteolysis"/>
    <property type="evidence" value="ECO:0007669"/>
    <property type="project" value="UniProtKB-KW"/>
</dbReference>
<keyword evidence="4" id="KW-0645">Protease</keyword>
<dbReference type="InterPro" id="IPR008753">
    <property type="entry name" value="Peptidase_M13_N"/>
</dbReference>
<dbReference type="Pfam" id="PF01431">
    <property type="entry name" value="Peptidase_M13"/>
    <property type="match status" value="1"/>
</dbReference>
<dbReference type="PROSITE" id="PS51885">
    <property type="entry name" value="NEPRILYSIN"/>
    <property type="match status" value="1"/>
</dbReference>
<dbReference type="PANTHER" id="PTHR11733:SF133">
    <property type="entry name" value="PHOSPHATE-REGULATING NEUTRAL ENDOPEPTIDASE PHEX"/>
    <property type="match status" value="1"/>
</dbReference>
<dbReference type="Pfam" id="PF05649">
    <property type="entry name" value="Peptidase_M13_N"/>
    <property type="match status" value="1"/>
</dbReference>
<comment type="cofactor">
    <cofactor evidence="1">
        <name>Zn(2+)</name>
        <dbReference type="ChEBI" id="CHEBI:29105"/>
    </cofactor>
</comment>
<evidence type="ECO:0000259" key="9">
    <source>
        <dbReference type="Pfam" id="PF01431"/>
    </source>
</evidence>
<feature type="domain" description="Peptidase M13 N-terminal" evidence="10">
    <location>
        <begin position="18"/>
        <end position="345"/>
    </location>
</feature>
<proteinExistence type="inferred from homology"/>
<dbReference type="InterPro" id="IPR042089">
    <property type="entry name" value="Peptidase_M13_dom_2"/>
</dbReference>
<dbReference type="SUPFAM" id="SSF55486">
    <property type="entry name" value="Metalloproteases ('zincins'), catalytic domain"/>
    <property type="match status" value="1"/>
</dbReference>
<dbReference type="InterPro" id="IPR024079">
    <property type="entry name" value="MetalloPept_cat_dom_sf"/>
</dbReference>
<evidence type="ECO:0000256" key="4">
    <source>
        <dbReference type="ARBA" id="ARBA00022670"/>
    </source>
</evidence>
<dbReference type="Gene3D" id="3.40.390.10">
    <property type="entry name" value="Collagenase (Catalytic Domain)"/>
    <property type="match status" value="1"/>
</dbReference>
<comment type="similarity">
    <text evidence="3">Belongs to the peptidase M13 family.</text>
</comment>